<organism evidence="1 2">
    <name type="scientific">Kitasatospora putterlickiae</name>
    <dbReference type="NCBI Taxonomy" id="221725"/>
    <lineage>
        <taxon>Bacteria</taxon>
        <taxon>Bacillati</taxon>
        <taxon>Actinomycetota</taxon>
        <taxon>Actinomycetes</taxon>
        <taxon>Kitasatosporales</taxon>
        <taxon>Streptomycetaceae</taxon>
        <taxon>Kitasatospora</taxon>
    </lineage>
</organism>
<protein>
    <recommendedName>
        <fullName evidence="3">Serine protease</fullName>
    </recommendedName>
</protein>
<sequence>MSTESARSTNSASRRHVLRALAVAVTLVAGVTPGWGGTALAAEPGGPGGPAEPETYTLTIRHLDRSGQAPAHYRTSVTGISGPGASLSVQPHDASGVTTVRLPKGRYLLESDLYTNDVADGDDWIVQPRLDLDHDTTVTVDARTTAPVDLRPPDRSAAFVTSGMFLEVTHQGATRMASIVKATPTLRVAHLGPEAEAGSVRQWFDSYWSTATGGYALGRTHTGSRALTGLAHHYTARELGTLRIRGAAGPGAEGSAVFDVSPAPGPSAGSTVGGSFSMSLPATATVYVTPERGPWDVTFAASDNWKNRYFADGVAVPAGETATHTFGNPVFAPALPPGRGVERDGDTITTRIPLLADGDGHMSAAPPFDTAYTSLFRDGVLVGARSGADAAAGRAAFTVPPGRASYRLAATVTRKAASGATTRVNASWTFASATTARPAAVPVSVVRFSPGLSPAGTAPAGSAIRVPVTVQGAAAEGRVRSLTVSASTDGGASWTGLPVEAGAVTVQNPAAGATVSLRAELTDTDGNTLDQTVLDAYRAE</sequence>
<dbReference type="Proteomes" id="UP001499863">
    <property type="component" value="Unassembled WGS sequence"/>
</dbReference>
<reference evidence="1 2" key="1">
    <citation type="journal article" date="2019" name="Int. J. Syst. Evol. Microbiol.">
        <title>The Global Catalogue of Microorganisms (GCM) 10K type strain sequencing project: providing services to taxonomists for standard genome sequencing and annotation.</title>
        <authorList>
            <consortium name="The Broad Institute Genomics Platform"/>
            <consortium name="The Broad Institute Genome Sequencing Center for Infectious Disease"/>
            <person name="Wu L."/>
            <person name="Ma J."/>
        </authorList>
    </citation>
    <scope>NUCLEOTIDE SEQUENCE [LARGE SCALE GENOMIC DNA]</scope>
    <source>
        <strain evidence="1 2">JCM 12393</strain>
    </source>
</reference>
<name>A0ABN1XME3_9ACTN</name>
<proteinExistence type="predicted"/>
<dbReference type="InterPro" id="IPR006311">
    <property type="entry name" value="TAT_signal"/>
</dbReference>
<accession>A0ABN1XME3</accession>
<evidence type="ECO:0000313" key="2">
    <source>
        <dbReference type="Proteomes" id="UP001499863"/>
    </source>
</evidence>
<dbReference type="PROSITE" id="PS51318">
    <property type="entry name" value="TAT"/>
    <property type="match status" value="1"/>
</dbReference>
<dbReference type="EMBL" id="BAAAKJ010000036">
    <property type="protein sequence ID" value="GAA1385439.1"/>
    <property type="molecule type" value="Genomic_DNA"/>
</dbReference>
<comment type="caution">
    <text evidence="1">The sequence shown here is derived from an EMBL/GenBank/DDBJ whole genome shotgun (WGS) entry which is preliminary data.</text>
</comment>
<keyword evidence="2" id="KW-1185">Reference proteome</keyword>
<evidence type="ECO:0000313" key="1">
    <source>
        <dbReference type="EMBL" id="GAA1385439.1"/>
    </source>
</evidence>
<gene>
    <name evidence="1" type="ORF">GCM10009639_08030</name>
</gene>
<evidence type="ECO:0008006" key="3">
    <source>
        <dbReference type="Google" id="ProtNLM"/>
    </source>
</evidence>
<dbReference type="RefSeq" id="WP_344325805.1">
    <property type="nucleotide sequence ID" value="NZ_BAAAKJ010000036.1"/>
</dbReference>